<feature type="region of interest" description="Disordered" evidence="1">
    <location>
        <begin position="1419"/>
        <end position="1498"/>
    </location>
</feature>
<protein>
    <recommendedName>
        <fullName evidence="2">Restriction endonuclease type II-like domain-containing protein</fullName>
    </recommendedName>
</protein>
<feature type="compositionally biased region" description="Low complexity" evidence="1">
    <location>
        <begin position="1486"/>
        <end position="1498"/>
    </location>
</feature>
<dbReference type="EMBL" id="FOKA01000004">
    <property type="protein sequence ID" value="SFA96281.1"/>
    <property type="molecule type" value="Genomic_DNA"/>
</dbReference>
<dbReference type="RefSeq" id="WP_090031548.1">
    <property type="nucleotide sequence ID" value="NZ_BONM01000010.1"/>
</dbReference>
<name>A0A1I0X5S4_9CELL</name>
<dbReference type="Proteomes" id="UP000199012">
    <property type="component" value="Unassembled WGS sequence"/>
</dbReference>
<proteinExistence type="predicted"/>
<feature type="compositionally biased region" description="Low complexity" evidence="1">
    <location>
        <begin position="1250"/>
        <end position="1283"/>
    </location>
</feature>
<feature type="compositionally biased region" description="Low complexity" evidence="1">
    <location>
        <begin position="1463"/>
        <end position="1473"/>
    </location>
</feature>
<dbReference type="SUPFAM" id="SSF52980">
    <property type="entry name" value="Restriction endonuclease-like"/>
    <property type="match status" value="1"/>
</dbReference>
<accession>A0A1I0X5S4</accession>
<feature type="compositionally biased region" description="Low complexity" evidence="1">
    <location>
        <begin position="35"/>
        <end position="58"/>
    </location>
</feature>
<keyword evidence="4" id="KW-1185">Reference proteome</keyword>
<feature type="compositionally biased region" description="Acidic residues" evidence="1">
    <location>
        <begin position="1438"/>
        <end position="1448"/>
    </location>
</feature>
<dbReference type="InterPro" id="IPR011335">
    <property type="entry name" value="Restrct_endonuc-II-like"/>
</dbReference>
<feature type="domain" description="Restriction endonuclease type II-like" evidence="2">
    <location>
        <begin position="1299"/>
        <end position="1392"/>
    </location>
</feature>
<feature type="region of interest" description="Disordered" evidence="1">
    <location>
        <begin position="1519"/>
        <end position="1543"/>
    </location>
</feature>
<feature type="region of interest" description="Disordered" evidence="1">
    <location>
        <begin position="202"/>
        <end position="232"/>
    </location>
</feature>
<feature type="region of interest" description="Disordered" evidence="1">
    <location>
        <begin position="1250"/>
        <end position="1289"/>
    </location>
</feature>
<reference evidence="3 4" key="1">
    <citation type="submission" date="2016-10" db="EMBL/GenBank/DDBJ databases">
        <authorList>
            <person name="de Groot N.N."/>
        </authorList>
    </citation>
    <scope>NUCLEOTIDE SEQUENCE [LARGE SCALE GENOMIC DNA]</scope>
    <source>
        <strain evidence="3 4">CGMCC 4.6945</strain>
    </source>
</reference>
<evidence type="ECO:0000313" key="4">
    <source>
        <dbReference type="Proteomes" id="UP000199012"/>
    </source>
</evidence>
<feature type="region of interest" description="Disordered" evidence="1">
    <location>
        <begin position="1"/>
        <end position="58"/>
    </location>
</feature>
<organism evidence="3 4">
    <name type="scientific">Cellulomonas marina</name>
    <dbReference type="NCBI Taxonomy" id="988821"/>
    <lineage>
        <taxon>Bacteria</taxon>
        <taxon>Bacillati</taxon>
        <taxon>Actinomycetota</taxon>
        <taxon>Actinomycetes</taxon>
        <taxon>Micrococcales</taxon>
        <taxon>Cellulomonadaceae</taxon>
        <taxon>Cellulomonas</taxon>
    </lineage>
</organism>
<dbReference type="InterPro" id="IPR049468">
    <property type="entry name" value="Restrct_endonuc-II-like_dom"/>
</dbReference>
<dbReference type="STRING" id="988821.SAMN05421867_104146"/>
<sequence length="1630" mass="167552">MIVPARTPRPGPQDGGPSGGARPAADGTLPHPAADEAAPSSDSAVGTDAAAASTTTSTDRAGDAVVALVAPPSDAELVEGAVATWRAGLVELAGGSTLADVDLLGDAALDLSSAHPSGMAQLFAGRPTRLSSLVREGGAAATARRRARAVSTRAAAFAQRWGIAPTYLAIGVATWTDDGATGAPGDDLDVLASAVGDGAAAAPADASGADAAPLPGAEGTGAPAAATPAPRTVRAPVLLRPVTLRPRGTAESDHELELEPAVELNPVLARALRSRGALLDPAALARGTFDGGRFDAGPALARVEALGAAVLPGFALAERVVVGAFVHPGQVLVDDLDALTDLVPGHEVLAALAGVEDAAAAVRRPLPEPVRGDRDPGAERGVGDLDPAQQHVLDVVATGAHLFVDAPAGADTTGTVAALVTDAAASGRTVLYVPGHRRAAAALAARLDALGVGDLLLDVAPDAGWRATASRRLLGALTLEEPVVDEAGLASLRTELVAHRERLRAGVVGLHAVREPWGVSAYDALQELARLTAARPAPRTRVRLPRAVAAALGAERRAALGADLARAAALDAFTPRAAASPWYGADLRTDDEADVARHRLDRLLDTGLPALRGHVAAVAAETGLAPATTLAGWAEQLALLEDIRTSLDTFVPLVFERTAADLVAATADRAWRESHGVTLGFWTRRRLRRQARDMVRLGRPVADLHAALVRVQEQRDAWQARCPSGGWPRLPEALQQVVEEHAGVRADVQALAHVLAGTPEGGDLARTPLPDLVARLERLRAGAAGLVGLPERTVVLHRLRAAGLGDLVADLTDRRVGAGLAAAELDLAWWSTVFEGVLGDDPALAGQDGVALGALAARYAALDRSHVASLSGPVLGAVVRGVRAAVAAHPQQVESLFAELVEERLHSLRETVAAHPDVAPRLRPVVAASPMLVPQVLPAARCVDLVVLDAAADLHVEVTLSALARGRQVVVVGDARCAPGSAVAELAEVLPSVSIPADASRRDPYLTDFLARHGYGGVLRATPLPTTEPLVHHEVVDGTGMPSEATGTVESTREEVERVVDLVISHALTRPAESLAVVTVSPVHAERVAEAVLSEVRDNPALGAFFDAARPEPFLVTDVTNVAGLRREAVVLSLGLGRTPHRRVLHRFGPVSAPGGERLLLDTLAATRRRLTVVSCFGADDLDPHRTRGPGAHLLRDLLAFARDRAGGSTRTWEPLPDVADATAPAGSAIAAAAAVVGSVSRAASDEAVADASAPRGEHAAASGGSRARAGGDDATAGPAGAAPREDVPGVPDRLVLDLADRLWRHGLTVVVDHGIPGGTRIPLAVGHPDVPDRLLVAVLTDDAAYVAEPSVRVRDRQVPERLERLGWSVVRVWSAAAFLDPAAEVDRIRRAVHALVPAPTAQRAAQTGTVAVVPVPVDDEPDEVLDPLAPPTAPTDVDGEGVEPEGAEPEHVEPEGVEPEGVEPGSSSAGSATVGSEDAHRTTAEADATTTGEAPATTAAAAAVVDAAPATREAAAATAAAAPAGDGPAGGGPGAEPASARRPAAARLVLVEQPTLAVPVLPRPDVRPGLPISAYSDDQLDDLLAWLRSDGLDRSREELADALRAELGVTRRSFRIDQAVRAAIVRALS</sequence>
<evidence type="ECO:0000313" key="3">
    <source>
        <dbReference type="EMBL" id="SFA96281.1"/>
    </source>
</evidence>
<evidence type="ECO:0000256" key="1">
    <source>
        <dbReference type="SAM" id="MobiDB-lite"/>
    </source>
</evidence>
<evidence type="ECO:0000259" key="2">
    <source>
        <dbReference type="Pfam" id="PF18741"/>
    </source>
</evidence>
<gene>
    <name evidence="3" type="ORF">SAMN05421867_104146</name>
</gene>
<dbReference type="Pfam" id="PF18741">
    <property type="entry name" value="MTES_1575"/>
    <property type="match status" value="1"/>
</dbReference>